<feature type="transmembrane region" description="Helical" evidence="1">
    <location>
        <begin position="126"/>
        <end position="149"/>
    </location>
</feature>
<protein>
    <submittedName>
        <fullName evidence="2">Aminobenzoyl-glutamate transport protein</fullName>
    </submittedName>
</protein>
<feature type="transmembrane region" description="Helical" evidence="1">
    <location>
        <begin position="33"/>
        <end position="55"/>
    </location>
</feature>
<dbReference type="GO" id="GO:1902604">
    <property type="term" value="P:p-aminobenzoyl-glutamate transmembrane transport"/>
    <property type="evidence" value="ECO:0007669"/>
    <property type="project" value="InterPro"/>
</dbReference>
<dbReference type="Pfam" id="PF03806">
    <property type="entry name" value="ABG_transport"/>
    <property type="match status" value="1"/>
</dbReference>
<dbReference type="AlphaFoldDB" id="A0A2H1L5T1"/>
<organism evidence="2 3">
    <name type="scientific">Brevibacterium jeotgali</name>
    <dbReference type="NCBI Taxonomy" id="1262550"/>
    <lineage>
        <taxon>Bacteria</taxon>
        <taxon>Bacillati</taxon>
        <taxon>Actinomycetota</taxon>
        <taxon>Actinomycetes</taxon>
        <taxon>Micrococcales</taxon>
        <taxon>Brevibacteriaceae</taxon>
        <taxon>Brevibacterium</taxon>
    </lineage>
</organism>
<feature type="transmembrane region" description="Helical" evidence="1">
    <location>
        <begin position="409"/>
        <end position="429"/>
    </location>
</feature>
<feature type="transmembrane region" description="Helical" evidence="1">
    <location>
        <begin position="303"/>
        <end position="322"/>
    </location>
</feature>
<proteinExistence type="predicted"/>
<dbReference type="InterPro" id="IPR004697">
    <property type="entry name" value="AbgT"/>
</dbReference>
<dbReference type="Proteomes" id="UP000234462">
    <property type="component" value="Unassembled WGS sequence"/>
</dbReference>
<dbReference type="EMBL" id="FXZM01000008">
    <property type="protein sequence ID" value="SMY12266.1"/>
    <property type="molecule type" value="Genomic_DNA"/>
</dbReference>
<dbReference type="GO" id="GO:0015558">
    <property type="term" value="F:secondary active p-aminobenzoyl-glutamate transmembrane transporter activity"/>
    <property type="evidence" value="ECO:0007669"/>
    <property type="project" value="InterPro"/>
</dbReference>
<evidence type="ECO:0000256" key="1">
    <source>
        <dbReference type="SAM" id="Phobius"/>
    </source>
</evidence>
<accession>A0A2H1L5T1</accession>
<feature type="transmembrane region" description="Helical" evidence="1">
    <location>
        <begin position="86"/>
        <end position="105"/>
    </location>
</feature>
<dbReference type="PANTHER" id="PTHR30282">
    <property type="entry name" value="P-AMINOBENZOYL GLUTAMATE TRANSPORTER"/>
    <property type="match status" value="1"/>
</dbReference>
<feature type="transmembrane region" description="Helical" evidence="1">
    <location>
        <begin position="263"/>
        <end position="283"/>
    </location>
</feature>
<dbReference type="RefSeq" id="WP_180951896.1">
    <property type="nucleotide sequence ID" value="NZ_FXZM01000008.1"/>
</dbReference>
<keyword evidence="1" id="KW-1133">Transmembrane helix</keyword>
<feature type="transmembrane region" description="Helical" evidence="1">
    <location>
        <begin position="343"/>
        <end position="362"/>
    </location>
</feature>
<keyword evidence="3" id="KW-1185">Reference proteome</keyword>
<evidence type="ECO:0000313" key="3">
    <source>
        <dbReference type="Proteomes" id="UP000234462"/>
    </source>
</evidence>
<reference evidence="3" key="1">
    <citation type="submission" date="2017-03" db="EMBL/GenBank/DDBJ databases">
        <authorList>
            <person name="Monnet C."/>
        </authorList>
    </citation>
    <scope>NUCLEOTIDE SEQUENCE [LARGE SCALE GENOMIC DNA]</scope>
    <source>
        <strain evidence="3">SJ5-8</strain>
    </source>
</reference>
<keyword evidence="1" id="KW-0812">Transmembrane</keyword>
<feature type="transmembrane region" description="Helical" evidence="1">
    <location>
        <begin position="470"/>
        <end position="495"/>
    </location>
</feature>
<evidence type="ECO:0000313" key="2">
    <source>
        <dbReference type="EMBL" id="SMY12266.1"/>
    </source>
</evidence>
<feature type="transmembrane region" description="Helical" evidence="1">
    <location>
        <begin position="215"/>
        <end position="237"/>
    </location>
</feature>
<sequence>MDADTTSRPTRRRTRFLDLIEWIGNKLPEPMIIFLWLIGIIVVGSAALAAAGVSVTHPDSGENVPVQSLLSGDGLQFILENTVSNFVGFAPVGTVLTIMLGIGLADKIGLLEALIRAVMLNIPLWLLPYAVFFIANAAIIAADAAFLIVPPLAAIVYRTLGRNPLVGIVSAFAGSSSGYGSGLVITSIDPILAGLSTEAVTIIGGTLEVTAVDNYYFMVVAAIVCTLVGGSVTRWIVEPRFGTYEGQHTATAEPLRAEEKRGLVAAGAAAVAFIVLIATVALLPGSPMQNDAGGLVPSPLLSGVVPVLLVFFTLTALAYGAGARKISRGRDVVDHFAEAVGSMRHFLVVIFFISQFSAYFTWSNIGLWVSVNGAEALIAMNASGIGLLVGVVAVSALITLLITSGTGLWAILAPIFVPMFMQLGFHPAAVQMAYRIGDSSTSMVTPLMPYMIVILGFMREWDPRQGLGNLISATLPYAIGVFVAQTGLLLVFYWAGLPLGPGVGFHLE</sequence>
<keyword evidence="1" id="KW-0472">Membrane</keyword>
<feature type="transmembrane region" description="Helical" evidence="1">
    <location>
        <begin position="441"/>
        <end position="458"/>
    </location>
</feature>
<dbReference type="PANTHER" id="PTHR30282:SF0">
    <property type="entry name" value="P-AMINOBENZOYL-GLUTAMATE TRANSPORT PROTEIN"/>
    <property type="match status" value="1"/>
</dbReference>
<gene>
    <name evidence="2" type="ORF">BJEO58_01860</name>
</gene>
<name>A0A2H1L5T1_9MICO</name>
<feature type="transmembrane region" description="Helical" evidence="1">
    <location>
        <begin position="382"/>
        <end position="402"/>
    </location>
</feature>